<proteinExistence type="predicted"/>
<comment type="caution">
    <text evidence="2">The sequence shown here is derived from an EMBL/GenBank/DDBJ whole genome shotgun (WGS) entry which is preliminary data.</text>
</comment>
<dbReference type="RefSeq" id="WP_379186189.1">
    <property type="nucleotide sequence ID" value="NZ_JBHSOW010000007.1"/>
</dbReference>
<keyword evidence="1" id="KW-0472">Membrane</keyword>
<dbReference type="Pfam" id="PF06612">
    <property type="entry name" value="DUF1146"/>
    <property type="match status" value="1"/>
</dbReference>
<protein>
    <submittedName>
        <fullName evidence="2">DUF1146 family protein</fullName>
    </submittedName>
</protein>
<evidence type="ECO:0000313" key="2">
    <source>
        <dbReference type="EMBL" id="MFC5647730.1"/>
    </source>
</evidence>
<dbReference type="Proteomes" id="UP001596047">
    <property type="component" value="Unassembled WGS sequence"/>
</dbReference>
<organism evidence="2 3">
    <name type="scientific">Paenibacillus solisilvae</name>
    <dbReference type="NCBI Taxonomy" id="2486751"/>
    <lineage>
        <taxon>Bacteria</taxon>
        <taxon>Bacillati</taxon>
        <taxon>Bacillota</taxon>
        <taxon>Bacilli</taxon>
        <taxon>Bacillales</taxon>
        <taxon>Paenibacillaceae</taxon>
        <taxon>Paenibacillus</taxon>
    </lineage>
</organism>
<accession>A0ABW0VPB4</accession>
<sequence length="84" mass="9624">MNMDHIVATTAGQHALVSIVIELLSITLAWYVLQELKLDLFMRRSRSLQARLLQVMLAVVLGHLFAGFVVDYWEWSNLLRGLVE</sequence>
<evidence type="ECO:0000313" key="3">
    <source>
        <dbReference type="Proteomes" id="UP001596047"/>
    </source>
</evidence>
<reference evidence="3" key="1">
    <citation type="journal article" date="2019" name="Int. J. Syst. Evol. Microbiol.">
        <title>The Global Catalogue of Microorganisms (GCM) 10K type strain sequencing project: providing services to taxonomists for standard genome sequencing and annotation.</title>
        <authorList>
            <consortium name="The Broad Institute Genomics Platform"/>
            <consortium name="The Broad Institute Genome Sequencing Center for Infectious Disease"/>
            <person name="Wu L."/>
            <person name="Ma J."/>
        </authorList>
    </citation>
    <scope>NUCLEOTIDE SEQUENCE [LARGE SCALE GENOMIC DNA]</scope>
    <source>
        <strain evidence="3">CGMCC 1.3240</strain>
    </source>
</reference>
<gene>
    <name evidence="2" type="ORF">ACFPYJ_01100</name>
</gene>
<evidence type="ECO:0000256" key="1">
    <source>
        <dbReference type="SAM" id="Phobius"/>
    </source>
</evidence>
<dbReference type="InterPro" id="IPR009526">
    <property type="entry name" value="DUF1146"/>
</dbReference>
<feature type="transmembrane region" description="Helical" evidence="1">
    <location>
        <begin position="53"/>
        <end position="73"/>
    </location>
</feature>
<name>A0ABW0VPB4_9BACL</name>
<keyword evidence="1" id="KW-1133">Transmembrane helix</keyword>
<feature type="transmembrane region" description="Helical" evidence="1">
    <location>
        <begin position="12"/>
        <end position="33"/>
    </location>
</feature>
<keyword evidence="3" id="KW-1185">Reference proteome</keyword>
<keyword evidence="1" id="KW-0812">Transmembrane</keyword>
<dbReference type="EMBL" id="JBHSOW010000007">
    <property type="protein sequence ID" value="MFC5647730.1"/>
    <property type="molecule type" value="Genomic_DNA"/>
</dbReference>